<dbReference type="OrthoDB" id="4167046at2759"/>
<keyword evidence="2" id="KW-0812">Transmembrane</keyword>
<accession>A0A6A6PB54</accession>
<dbReference type="EMBL" id="MU001672">
    <property type="protein sequence ID" value="KAF2461138.1"/>
    <property type="molecule type" value="Genomic_DNA"/>
</dbReference>
<evidence type="ECO:0000256" key="1">
    <source>
        <dbReference type="SAM" id="MobiDB-lite"/>
    </source>
</evidence>
<organism evidence="3 4">
    <name type="scientific">Lineolata rhizophorae</name>
    <dbReference type="NCBI Taxonomy" id="578093"/>
    <lineage>
        <taxon>Eukaryota</taxon>
        <taxon>Fungi</taxon>
        <taxon>Dikarya</taxon>
        <taxon>Ascomycota</taxon>
        <taxon>Pezizomycotina</taxon>
        <taxon>Dothideomycetes</taxon>
        <taxon>Dothideomycetes incertae sedis</taxon>
        <taxon>Lineolatales</taxon>
        <taxon>Lineolataceae</taxon>
        <taxon>Lineolata</taxon>
    </lineage>
</organism>
<gene>
    <name evidence="3" type="ORF">BDY21DRAFT_139863</name>
</gene>
<proteinExistence type="predicted"/>
<keyword evidence="2" id="KW-0472">Membrane</keyword>
<keyword evidence="4" id="KW-1185">Reference proteome</keyword>
<sequence length="126" mass="13955">MIAEAINIPAQCVLIMKHRLNPVTTLIISIFFLGGWTFICFHSVVTTPAWYGWFDNVGWKALTGVIAFSSAFVCVCYVAYLGFSAAAIDRQRKAKKNEKKGWRMHSWGPEGQAHELGSMDKEGAAA</sequence>
<keyword evidence="2" id="KW-1133">Transmembrane helix</keyword>
<feature type="compositionally biased region" description="Basic and acidic residues" evidence="1">
    <location>
        <begin position="117"/>
        <end position="126"/>
    </location>
</feature>
<dbReference type="Proteomes" id="UP000799766">
    <property type="component" value="Unassembled WGS sequence"/>
</dbReference>
<reference evidence="3" key="1">
    <citation type="journal article" date="2020" name="Stud. Mycol.">
        <title>101 Dothideomycetes genomes: a test case for predicting lifestyles and emergence of pathogens.</title>
        <authorList>
            <person name="Haridas S."/>
            <person name="Albert R."/>
            <person name="Binder M."/>
            <person name="Bloem J."/>
            <person name="Labutti K."/>
            <person name="Salamov A."/>
            <person name="Andreopoulos B."/>
            <person name="Baker S."/>
            <person name="Barry K."/>
            <person name="Bills G."/>
            <person name="Bluhm B."/>
            <person name="Cannon C."/>
            <person name="Castanera R."/>
            <person name="Culley D."/>
            <person name="Daum C."/>
            <person name="Ezra D."/>
            <person name="Gonzalez J."/>
            <person name="Henrissat B."/>
            <person name="Kuo A."/>
            <person name="Liang C."/>
            <person name="Lipzen A."/>
            <person name="Lutzoni F."/>
            <person name="Magnuson J."/>
            <person name="Mondo S."/>
            <person name="Nolan M."/>
            <person name="Ohm R."/>
            <person name="Pangilinan J."/>
            <person name="Park H.-J."/>
            <person name="Ramirez L."/>
            <person name="Alfaro M."/>
            <person name="Sun H."/>
            <person name="Tritt A."/>
            <person name="Yoshinaga Y."/>
            <person name="Zwiers L.-H."/>
            <person name="Turgeon B."/>
            <person name="Goodwin S."/>
            <person name="Spatafora J."/>
            <person name="Crous P."/>
            <person name="Grigoriev I."/>
        </authorList>
    </citation>
    <scope>NUCLEOTIDE SEQUENCE</scope>
    <source>
        <strain evidence="3">ATCC 16933</strain>
    </source>
</reference>
<feature type="transmembrane region" description="Helical" evidence="2">
    <location>
        <begin position="23"/>
        <end position="45"/>
    </location>
</feature>
<feature type="transmembrane region" description="Helical" evidence="2">
    <location>
        <begin position="65"/>
        <end position="88"/>
    </location>
</feature>
<evidence type="ECO:0000313" key="4">
    <source>
        <dbReference type="Proteomes" id="UP000799766"/>
    </source>
</evidence>
<dbReference type="AlphaFoldDB" id="A0A6A6PB54"/>
<evidence type="ECO:0000256" key="2">
    <source>
        <dbReference type="SAM" id="Phobius"/>
    </source>
</evidence>
<feature type="region of interest" description="Disordered" evidence="1">
    <location>
        <begin position="97"/>
        <end position="126"/>
    </location>
</feature>
<name>A0A6A6PB54_9PEZI</name>
<evidence type="ECO:0000313" key="3">
    <source>
        <dbReference type="EMBL" id="KAF2461138.1"/>
    </source>
</evidence>
<protein>
    <submittedName>
        <fullName evidence="3">Uncharacterized protein</fullName>
    </submittedName>
</protein>